<dbReference type="InterPro" id="IPR050639">
    <property type="entry name" value="SSR_resolvase"/>
</dbReference>
<dbReference type="GO" id="GO:0003677">
    <property type="term" value="F:DNA binding"/>
    <property type="evidence" value="ECO:0007669"/>
    <property type="project" value="UniProtKB-KW"/>
</dbReference>
<evidence type="ECO:0000256" key="1">
    <source>
        <dbReference type="ARBA" id="ARBA00023125"/>
    </source>
</evidence>
<reference evidence="4" key="1">
    <citation type="submission" date="2020-07" db="EMBL/GenBank/DDBJ databases">
        <title>Huge and variable diversity of episymbiotic CPR bacteria and DPANN archaea in groundwater ecosystems.</title>
        <authorList>
            <person name="He C.Y."/>
            <person name="Keren R."/>
            <person name="Whittaker M."/>
            <person name="Farag I.F."/>
            <person name="Doudna J."/>
            <person name="Cate J.H.D."/>
            <person name="Banfield J.F."/>
        </authorList>
    </citation>
    <scope>NUCLEOTIDE SEQUENCE</scope>
    <source>
        <strain evidence="4">NC_groundwater_763_Ag_S-0.2um_68_21</strain>
    </source>
</reference>
<dbReference type="PANTHER" id="PTHR30461:SF2">
    <property type="entry name" value="SERINE RECOMBINASE PINE-RELATED"/>
    <property type="match status" value="1"/>
</dbReference>
<dbReference type="GO" id="GO:0000150">
    <property type="term" value="F:DNA strand exchange activity"/>
    <property type="evidence" value="ECO:0007669"/>
    <property type="project" value="InterPro"/>
</dbReference>
<feature type="domain" description="Resolvase/invertase-type recombinase catalytic" evidence="3">
    <location>
        <begin position="3"/>
        <end position="148"/>
    </location>
</feature>
<gene>
    <name evidence="4" type="ORF">HYZ11_02860</name>
</gene>
<dbReference type="Proteomes" id="UP000782312">
    <property type="component" value="Unassembled WGS sequence"/>
</dbReference>
<dbReference type="InterPro" id="IPR036162">
    <property type="entry name" value="Resolvase-like_N_sf"/>
</dbReference>
<dbReference type="EMBL" id="JACPUR010000004">
    <property type="protein sequence ID" value="MBI3126529.1"/>
    <property type="molecule type" value="Genomic_DNA"/>
</dbReference>
<name>A0A932HZH3_UNCTE</name>
<proteinExistence type="predicted"/>
<organism evidence="4 5">
    <name type="scientific">Tectimicrobiota bacterium</name>
    <dbReference type="NCBI Taxonomy" id="2528274"/>
    <lineage>
        <taxon>Bacteria</taxon>
        <taxon>Pseudomonadati</taxon>
        <taxon>Nitrospinota/Tectimicrobiota group</taxon>
        <taxon>Candidatus Tectimicrobiota</taxon>
    </lineage>
</organism>
<accession>A0A932HZH3</accession>
<protein>
    <submittedName>
        <fullName evidence="4">Recombinase family protein</fullName>
    </submittedName>
</protein>
<keyword evidence="1" id="KW-0238">DNA-binding</keyword>
<keyword evidence="2" id="KW-0233">DNA recombination</keyword>
<evidence type="ECO:0000313" key="5">
    <source>
        <dbReference type="Proteomes" id="UP000782312"/>
    </source>
</evidence>
<dbReference type="SMART" id="SM00857">
    <property type="entry name" value="Resolvase"/>
    <property type="match status" value="1"/>
</dbReference>
<dbReference type="AlphaFoldDB" id="A0A932HZH3"/>
<dbReference type="InterPro" id="IPR006119">
    <property type="entry name" value="Resolv_N"/>
</dbReference>
<sequence>MAVYGYIKVPARRPGREHDSAEKQIRAIVRYAMRRGWGIRQVFPEWEPSCDKRFEIRPQGKNLLSVLEEGDVVIASRLEHMFGSAEEVLPALEGFRRRKTSLIILDPAWEITQGNLADRVFTILGAVARIESDRTRPLAPAARAAGYLGGAARAFGYAAAGPDDSQPAPVGREQAVLHEIAVLRESGFSCGKISHLLKRKGFFFSPEAVGRLVRSGRPAHAAAT</sequence>
<dbReference type="Gene3D" id="3.40.50.1390">
    <property type="entry name" value="Resolvase, N-terminal catalytic domain"/>
    <property type="match status" value="1"/>
</dbReference>
<comment type="caution">
    <text evidence="4">The sequence shown here is derived from an EMBL/GenBank/DDBJ whole genome shotgun (WGS) entry which is preliminary data.</text>
</comment>
<evidence type="ECO:0000256" key="2">
    <source>
        <dbReference type="ARBA" id="ARBA00023172"/>
    </source>
</evidence>
<dbReference type="Pfam" id="PF00239">
    <property type="entry name" value="Resolvase"/>
    <property type="match status" value="1"/>
</dbReference>
<evidence type="ECO:0000259" key="3">
    <source>
        <dbReference type="SMART" id="SM00857"/>
    </source>
</evidence>
<evidence type="ECO:0000313" key="4">
    <source>
        <dbReference type="EMBL" id="MBI3126529.1"/>
    </source>
</evidence>
<dbReference type="PANTHER" id="PTHR30461">
    <property type="entry name" value="DNA-INVERTASE FROM LAMBDOID PROPHAGE"/>
    <property type="match status" value="1"/>
</dbReference>
<dbReference type="SUPFAM" id="SSF53041">
    <property type="entry name" value="Resolvase-like"/>
    <property type="match status" value="1"/>
</dbReference>